<evidence type="ECO:0000256" key="8">
    <source>
        <dbReference type="ARBA" id="ARBA00022840"/>
    </source>
</evidence>
<dbReference type="PROSITE" id="PS50975">
    <property type="entry name" value="ATP_GRASP"/>
    <property type="match status" value="1"/>
</dbReference>
<dbReference type="Pfam" id="PF02843">
    <property type="entry name" value="GARS_C"/>
    <property type="match status" value="1"/>
</dbReference>
<reference evidence="15 16" key="1">
    <citation type="journal article" date="2015" name="Nature">
        <title>rRNA introns, odd ribosomes, and small enigmatic genomes across a large radiation of phyla.</title>
        <authorList>
            <person name="Brown C.T."/>
            <person name="Hug L.A."/>
            <person name="Thomas B.C."/>
            <person name="Sharon I."/>
            <person name="Castelle C.J."/>
            <person name="Singh A."/>
            <person name="Wilkins M.J."/>
            <person name="Williams K.H."/>
            <person name="Banfield J.F."/>
        </authorList>
    </citation>
    <scope>NUCLEOTIDE SEQUENCE [LARGE SCALE GENOMIC DNA]</scope>
</reference>
<dbReference type="Pfam" id="PF02844">
    <property type="entry name" value="GARS_N"/>
    <property type="match status" value="1"/>
</dbReference>
<evidence type="ECO:0000256" key="3">
    <source>
        <dbReference type="ARBA" id="ARBA00005174"/>
    </source>
</evidence>
<feature type="domain" description="ATP-grasp" evidence="14">
    <location>
        <begin position="109"/>
        <end position="318"/>
    </location>
</feature>
<keyword evidence="8 13" id="KW-0067">ATP-binding</keyword>
<comment type="similarity">
    <text evidence="9 12">Belongs to the GARS family.</text>
</comment>
<dbReference type="GO" id="GO:0004637">
    <property type="term" value="F:phosphoribosylamine-glycine ligase activity"/>
    <property type="evidence" value="ECO:0007669"/>
    <property type="project" value="UniProtKB-UniRule"/>
</dbReference>
<comment type="catalytic activity">
    <reaction evidence="12">
        <text>5-phospho-beta-D-ribosylamine + glycine + ATP = N(1)-(5-phospho-beta-D-ribosyl)glycinamide + ADP + phosphate + H(+)</text>
        <dbReference type="Rhea" id="RHEA:17453"/>
        <dbReference type="ChEBI" id="CHEBI:15378"/>
        <dbReference type="ChEBI" id="CHEBI:30616"/>
        <dbReference type="ChEBI" id="CHEBI:43474"/>
        <dbReference type="ChEBI" id="CHEBI:57305"/>
        <dbReference type="ChEBI" id="CHEBI:58681"/>
        <dbReference type="ChEBI" id="CHEBI:143788"/>
        <dbReference type="ChEBI" id="CHEBI:456216"/>
        <dbReference type="EC" id="6.3.4.13"/>
    </reaction>
</comment>
<dbReference type="InterPro" id="IPR011054">
    <property type="entry name" value="Rudment_hybrid_motif"/>
</dbReference>
<accession>A0A0G2BP67</accession>
<dbReference type="Gene3D" id="3.90.600.10">
    <property type="entry name" value="Phosphoribosylglycinamide synthetase, C-terminal domain"/>
    <property type="match status" value="1"/>
</dbReference>
<dbReference type="HAMAP" id="MF_00138">
    <property type="entry name" value="GARS"/>
    <property type="match status" value="1"/>
</dbReference>
<evidence type="ECO:0000256" key="2">
    <source>
        <dbReference type="ARBA" id="ARBA00001946"/>
    </source>
</evidence>
<dbReference type="PANTHER" id="PTHR43472">
    <property type="entry name" value="PHOSPHORIBOSYLAMINE--GLYCINE LIGASE"/>
    <property type="match status" value="1"/>
</dbReference>
<dbReference type="Pfam" id="PF01071">
    <property type="entry name" value="GARS_A"/>
    <property type="match status" value="1"/>
</dbReference>
<evidence type="ECO:0000256" key="13">
    <source>
        <dbReference type="PROSITE-ProRule" id="PRU00409"/>
    </source>
</evidence>
<evidence type="ECO:0000256" key="5">
    <source>
        <dbReference type="ARBA" id="ARBA00022598"/>
    </source>
</evidence>
<dbReference type="PANTHER" id="PTHR43472:SF1">
    <property type="entry name" value="PHOSPHORIBOSYLAMINE--GLYCINE LIGASE, CHLOROPLASTIC"/>
    <property type="match status" value="1"/>
</dbReference>
<dbReference type="InterPro" id="IPR020562">
    <property type="entry name" value="PRibGlycinamide_synth_N"/>
</dbReference>
<dbReference type="EC" id="6.3.4.13" evidence="4 12"/>
<evidence type="ECO:0000313" key="15">
    <source>
        <dbReference type="EMBL" id="KKW47719.1"/>
    </source>
</evidence>
<keyword evidence="5 12" id="KW-0436">Ligase</keyword>
<dbReference type="InterPro" id="IPR016185">
    <property type="entry name" value="PreATP-grasp_dom_sf"/>
</dbReference>
<evidence type="ECO:0000256" key="1">
    <source>
        <dbReference type="ARBA" id="ARBA00001936"/>
    </source>
</evidence>
<evidence type="ECO:0000313" key="16">
    <source>
        <dbReference type="Proteomes" id="UP000034789"/>
    </source>
</evidence>
<dbReference type="InterPro" id="IPR037123">
    <property type="entry name" value="PRibGlycinamide_synth_C_sf"/>
</dbReference>
<dbReference type="SUPFAM" id="SSF56059">
    <property type="entry name" value="Glutathione synthetase ATP-binding domain-like"/>
    <property type="match status" value="1"/>
</dbReference>
<organism evidence="15 16">
    <name type="scientific">Candidatus Kaiserbacteria bacterium GW2011_GWA2_58_9</name>
    <dbReference type="NCBI Taxonomy" id="1618672"/>
    <lineage>
        <taxon>Bacteria</taxon>
        <taxon>Candidatus Kaiseribacteriota</taxon>
    </lineage>
</organism>
<dbReference type="SMART" id="SM01210">
    <property type="entry name" value="GARS_C"/>
    <property type="match status" value="1"/>
</dbReference>
<proteinExistence type="inferred from homology"/>
<comment type="pathway">
    <text evidence="3 12">Purine metabolism; IMP biosynthesis via de novo pathway; N(1)-(5-phospho-D-ribosyl)glycinamide from 5-phospho-alpha-D-ribose 1-diphosphate: step 2/2.</text>
</comment>
<dbReference type="InterPro" id="IPR020559">
    <property type="entry name" value="PRibGlycinamide_synth_CS"/>
</dbReference>
<dbReference type="SMART" id="SM01209">
    <property type="entry name" value="GARS_A"/>
    <property type="match status" value="1"/>
</dbReference>
<dbReference type="InterPro" id="IPR020560">
    <property type="entry name" value="PRibGlycinamide_synth_C-dom"/>
</dbReference>
<dbReference type="FunFam" id="3.90.600.10:FF:000001">
    <property type="entry name" value="Trifunctional purine biosynthetic protein adenosine-3"/>
    <property type="match status" value="1"/>
</dbReference>
<keyword evidence="7 12" id="KW-0658">Purine biosynthesis</keyword>
<dbReference type="SUPFAM" id="SSF52440">
    <property type="entry name" value="PreATP-grasp domain"/>
    <property type="match status" value="1"/>
</dbReference>
<dbReference type="PATRIC" id="fig|1618672.3.peg.151"/>
<evidence type="ECO:0000256" key="6">
    <source>
        <dbReference type="ARBA" id="ARBA00022741"/>
    </source>
</evidence>
<dbReference type="UniPathway" id="UPA00074">
    <property type="reaction ID" value="UER00125"/>
</dbReference>
<evidence type="ECO:0000256" key="9">
    <source>
        <dbReference type="ARBA" id="ARBA00038345"/>
    </source>
</evidence>
<dbReference type="EMBL" id="LCSD01000007">
    <property type="protein sequence ID" value="KKW47719.1"/>
    <property type="molecule type" value="Genomic_DNA"/>
</dbReference>
<dbReference type="SUPFAM" id="SSF51246">
    <property type="entry name" value="Rudiment single hybrid motif"/>
    <property type="match status" value="1"/>
</dbReference>
<dbReference type="InterPro" id="IPR020561">
    <property type="entry name" value="PRibGlycinamid_synth_ATP-grasp"/>
</dbReference>
<evidence type="ECO:0000256" key="11">
    <source>
        <dbReference type="ARBA" id="ARBA00042864"/>
    </source>
</evidence>
<evidence type="ECO:0000256" key="12">
    <source>
        <dbReference type="HAMAP-Rule" id="MF_00138"/>
    </source>
</evidence>
<dbReference type="GO" id="GO:0006189">
    <property type="term" value="P:'de novo' IMP biosynthetic process"/>
    <property type="evidence" value="ECO:0007669"/>
    <property type="project" value="UniProtKB-UniRule"/>
</dbReference>
<evidence type="ECO:0000256" key="10">
    <source>
        <dbReference type="ARBA" id="ARBA00042242"/>
    </source>
</evidence>
<name>A0A0G2BP67_9BACT</name>
<dbReference type="Gene3D" id="3.40.50.20">
    <property type="match status" value="1"/>
</dbReference>
<evidence type="ECO:0000256" key="4">
    <source>
        <dbReference type="ARBA" id="ARBA00013255"/>
    </source>
</evidence>
<protein>
    <recommendedName>
        <fullName evidence="4 12">Phosphoribosylamine--glycine ligase</fullName>
        <ecNumber evidence="4 12">6.3.4.13</ecNumber>
    </recommendedName>
    <alternativeName>
        <fullName evidence="12">GARS</fullName>
    </alternativeName>
    <alternativeName>
        <fullName evidence="10 12">Glycinamide ribonucleotide synthetase</fullName>
    </alternativeName>
    <alternativeName>
        <fullName evidence="11 12">Phosphoribosylglycinamide synthetase</fullName>
    </alternativeName>
</protein>
<evidence type="ECO:0000256" key="7">
    <source>
        <dbReference type="ARBA" id="ARBA00022755"/>
    </source>
</evidence>
<dbReference type="GO" id="GO:0009113">
    <property type="term" value="P:purine nucleobase biosynthetic process"/>
    <property type="evidence" value="ECO:0007669"/>
    <property type="project" value="InterPro"/>
</dbReference>
<dbReference type="Proteomes" id="UP000034789">
    <property type="component" value="Unassembled WGS sequence"/>
</dbReference>
<dbReference type="NCBIfam" id="TIGR00877">
    <property type="entry name" value="purD"/>
    <property type="match status" value="1"/>
</dbReference>
<keyword evidence="6 13" id="KW-0547">Nucleotide-binding</keyword>
<gene>
    <name evidence="12" type="primary">purD</name>
    <name evidence="15" type="ORF">UY98_C0007G0003</name>
</gene>
<comment type="cofactor">
    <cofactor evidence="2">
        <name>Mg(2+)</name>
        <dbReference type="ChEBI" id="CHEBI:18420"/>
    </cofactor>
</comment>
<dbReference type="InterPro" id="IPR011761">
    <property type="entry name" value="ATP-grasp"/>
</dbReference>
<dbReference type="GO" id="GO:0046872">
    <property type="term" value="F:metal ion binding"/>
    <property type="evidence" value="ECO:0007669"/>
    <property type="project" value="InterPro"/>
</dbReference>
<dbReference type="InterPro" id="IPR000115">
    <property type="entry name" value="PRibGlycinamide_synth"/>
</dbReference>
<dbReference type="InterPro" id="IPR013815">
    <property type="entry name" value="ATP_grasp_subdomain_1"/>
</dbReference>
<evidence type="ECO:0000259" key="14">
    <source>
        <dbReference type="PROSITE" id="PS50975"/>
    </source>
</evidence>
<comment type="cofactor">
    <cofactor evidence="1">
        <name>Mn(2+)</name>
        <dbReference type="ChEBI" id="CHEBI:29035"/>
    </cofactor>
</comment>
<sequence>MAVDVLVVGSGGREHALAWKLAQSPRLGTLYVAPGNGGTRLVGENVPIGIMEFAKLADFAAEKKVGLTVVGPDDAFVGGIVDFFQARGLRIWGPTKAAAQIEGSKAFAKQLMRGAGIPTADFAVFTDHDEALRYVREKGAPIVVKASGLALGKGVAVCRTPLEAEAALKEIMLDRVFKDSGTEVVVEQYLDGEEISIHALSDGKTHRMFPASQDHKTIGEGDTGKNTGGMGTIAPVPRISAETLLDVEERVVRPALSALKQRGAAFSGILFPGLKMSPEGPKVLEFNARFGDPECQAYMRLLKTDALDVFEACVEGALEGQSIEWNPGFAVNVVLASGGYPEAYKKGLPITGVEEAENVPSVVVFHAGTKTREASPRGLLTSGGRVLGVSAVGATLKEALERAYEAVSKIHFEGMYYRRDIGAKSLAG</sequence>
<dbReference type="AlphaFoldDB" id="A0A0G2BP67"/>
<comment type="caution">
    <text evidence="15">The sequence shown here is derived from an EMBL/GenBank/DDBJ whole genome shotgun (WGS) entry which is preliminary data.</text>
</comment>
<dbReference type="GO" id="GO:0005524">
    <property type="term" value="F:ATP binding"/>
    <property type="evidence" value="ECO:0007669"/>
    <property type="project" value="UniProtKB-UniRule"/>
</dbReference>
<dbReference type="Gene3D" id="3.30.470.20">
    <property type="entry name" value="ATP-grasp fold, B domain"/>
    <property type="match status" value="1"/>
</dbReference>
<dbReference type="Gene3D" id="3.30.1490.20">
    <property type="entry name" value="ATP-grasp fold, A domain"/>
    <property type="match status" value="1"/>
</dbReference>
<dbReference type="PROSITE" id="PS00184">
    <property type="entry name" value="GARS"/>
    <property type="match status" value="1"/>
</dbReference>